<gene>
    <name evidence="5" type="ORF">PCOR1329_LOCUS875</name>
</gene>
<dbReference type="Pfam" id="PF00153">
    <property type="entry name" value="Mito_carr"/>
    <property type="match status" value="1"/>
</dbReference>
<proteinExistence type="predicted"/>
<dbReference type="EMBL" id="CAUYUJ010000203">
    <property type="protein sequence ID" value="CAK0789248.1"/>
    <property type="molecule type" value="Genomic_DNA"/>
</dbReference>
<comment type="subcellular location">
    <subcellularLocation>
        <location evidence="1">Membrane</location>
        <topology evidence="1">Multi-pass membrane protein</topology>
    </subcellularLocation>
</comment>
<dbReference type="PANTHER" id="PTHR47567">
    <property type="entry name" value="MITOCHONDRIAL SUBSTRATE/SOLUTE CARRIER"/>
    <property type="match status" value="1"/>
</dbReference>
<dbReference type="Gene3D" id="1.50.40.10">
    <property type="entry name" value="Mitochondrial carrier domain"/>
    <property type="match status" value="1"/>
</dbReference>
<evidence type="ECO:0000256" key="3">
    <source>
        <dbReference type="ARBA" id="ARBA00023136"/>
    </source>
</evidence>
<dbReference type="PANTHER" id="PTHR47567:SF1">
    <property type="entry name" value="NAD-DEPENDENT EPIMERASE_DEHYDRATASE DOMAIN-CONTAINING PROTEIN"/>
    <property type="match status" value="1"/>
</dbReference>
<evidence type="ECO:0000313" key="5">
    <source>
        <dbReference type="EMBL" id="CAK0789248.1"/>
    </source>
</evidence>
<reference evidence="5" key="1">
    <citation type="submission" date="2023-10" db="EMBL/GenBank/DDBJ databases">
        <authorList>
            <person name="Chen Y."/>
            <person name="Shah S."/>
            <person name="Dougan E. K."/>
            <person name="Thang M."/>
            <person name="Chan C."/>
        </authorList>
    </citation>
    <scope>NUCLEOTIDE SEQUENCE [LARGE SCALE GENOMIC DNA]</scope>
</reference>
<keyword evidence="6" id="KW-1185">Reference proteome</keyword>
<dbReference type="SUPFAM" id="SSF103506">
    <property type="entry name" value="Mitochondrial carrier"/>
    <property type="match status" value="1"/>
</dbReference>
<evidence type="ECO:0000256" key="4">
    <source>
        <dbReference type="SAM" id="MobiDB-lite"/>
    </source>
</evidence>
<dbReference type="Proteomes" id="UP001189429">
    <property type="component" value="Unassembled WGS sequence"/>
</dbReference>
<evidence type="ECO:0000256" key="2">
    <source>
        <dbReference type="ARBA" id="ARBA00022692"/>
    </source>
</evidence>
<dbReference type="InterPro" id="IPR023395">
    <property type="entry name" value="MCP_dom_sf"/>
</dbReference>
<protein>
    <submittedName>
        <fullName evidence="5">Uncharacterized protein</fullName>
    </submittedName>
</protein>
<keyword evidence="2" id="KW-0812">Transmembrane</keyword>
<sequence length="534" mass="56829">RAALRPPAGEAAAAGEAPALRAAVVGALWRAARSGSAGFTAGVCQVVAFMWLRTAMNYQYKNGGSLRHALTALWAEGGLPRLYRGLLPWGLAQAPLARFGDTAANEGVLAMPEANQGAALTRAVEPRVGFAQRSTHPARREGRCVRGACVPGLPVGAVTLLGSLAASSWRVAITPIQEVKAGGVAVLWYGWEGNLVANIVGGYPWFVTVNALSAAVPEPPGFWAARVRHALIGAVAATVSDLASNSIRVLKTQKQTSQDPSAGYLQAARAVIARDGVRGLFLRGLETRICTNVLQGAFFTVLSLPHPPFLPRRRNHGFERTTWRRVPLPCSIGALRRQAGRHWLHDPGGSELGSHAPDPRVRYPPPLRRPFVLSPVLPSSHPWRLCCDGPRRRCLGRSCLGHAWAVPCSRPPFRLPAPPLIPPLSLALSLSLISLPPDVSASLLFIPPPHPTTRCLSLPSPSRPLLPLPGPSHLCFTCPRPLPPRRALMGDGHGGRAPQRSAHDSGVRFAPPLVRLPPALPPISDGRGSTCGGR</sequence>
<comment type="caution">
    <text evidence="5">The sequence shown here is derived from an EMBL/GenBank/DDBJ whole genome shotgun (WGS) entry which is preliminary data.</text>
</comment>
<organism evidence="5 6">
    <name type="scientific">Prorocentrum cordatum</name>
    <dbReference type="NCBI Taxonomy" id="2364126"/>
    <lineage>
        <taxon>Eukaryota</taxon>
        <taxon>Sar</taxon>
        <taxon>Alveolata</taxon>
        <taxon>Dinophyceae</taxon>
        <taxon>Prorocentrales</taxon>
        <taxon>Prorocentraceae</taxon>
        <taxon>Prorocentrum</taxon>
    </lineage>
</organism>
<feature type="region of interest" description="Disordered" evidence="4">
    <location>
        <begin position="486"/>
        <end position="505"/>
    </location>
</feature>
<feature type="non-terminal residue" evidence="5">
    <location>
        <position position="1"/>
    </location>
</feature>
<keyword evidence="3" id="KW-0472">Membrane</keyword>
<evidence type="ECO:0000256" key="1">
    <source>
        <dbReference type="ARBA" id="ARBA00004141"/>
    </source>
</evidence>
<evidence type="ECO:0000313" key="6">
    <source>
        <dbReference type="Proteomes" id="UP001189429"/>
    </source>
</evidence>
<feature type="region of interest" description="Disordered" evidence="4">
    <location>
        <begin position="511"/>
        <end position="534"/>
    </location>
</feature>
<dbReference type="InterPro" id="IPR018108">
    <property type="entry name" value="MCP_transmembrane"/>
</dbReference>
<name>A0ABN9PAQ3_9DINO</name>
<accession>A0ABN9PAQ3</accession>